<evidence type="ECO:0000313" key="2">
    <source>
        <dbReference type="Proteomes" id="UP001162992"/>
    </source>
</evidence>
<dbReference type="EMBL" id="CM055092">
    <property type="protein sequence ID" value="KAJ7569868.1"/>
    <property type="molecule type" value="Genomic_DNA"/>
</dbReference>
<evidence type="ECO:0000313" key="1">
    <source>
        <dbReference type="EMBL" id="KAJ7569868.1"/>
    </source>
</evidence>
<dbReference type="Proteomes" id="UP001162992">
    <property type="component" value="Chromosome 1"/>
</dbReference>
<protein>
    <submittedName>
        <fullName evidence="1">Uncharacterized protein</fullName>
    </submittedName>
</protein>
<accession>A0ACC2ETS3</accession>
<name>A0ACC2ETS3_DIPCM</name>
<proteinExistence type="predicted"/>
<sequence>MAPLTSADGHEALACDIVNGSSGVNPETQKQGWAVDKSTTLYHVGGWGAPYFFINRAGNMAVRPHGFNSTFADEIDIMEVLEKLQEAGEIGLPLIIRFPEILKDRLDDLQTAFQSAIFRKGYRGKFQGVFPVKCNPDRYVVEDIIRFGGDVAFGLEAGSKPELLMAMTYMCKGSADALLICNGYKDAEYVQLALIARQLGMNAIIVLEQEEELQIVLKMSQYLRMQPVIGVRGKLSTKHSGHWGETSGDKGKFGLSATEILSIVRSLKNVGMLNALRLLHFHIGSQIPSLSIVDEGVTEAAHIYCELSKIGASMRYFDIGGGLGIDYDGSNSSASAMSVCYTVEEYAEQVVRAVDNACALKKVKSPTICCESGRGLVSHHSVLVFDAFSVSKLPCGKEHSAGEDMKVLLQYQGLPHDLMVLSEELARFLKIGNVEGALACAKQLKVECTDSFKLGLISLEVRAIADQLYASVSSLMSEELKKASLPSLTKKFGLGISDVDQIATYHINLSIFKSVPDSWAIGQIFPIVPIHRLDEEPVMRGILSDLTCDSDGKISSFVAGDVLGKPSSFLPLHKLEADRPYFLGMFLGGAYQEVLGSMHNLFGATHVVHVVGKSGGSFQISRHLSGQSVSNVLYAMQHDPLSMLTDLHSRILDSLQEGRFGDISEAMLALHMLQRSFSSYTYLSHDHDCHSGF</sequence>
<keyword evidence="2" id="KW-1185">Reference proteome</keyword>
<gene>
    <name evidence="1" type="ORF">O6H91_01G098300</name>
</gene>
<comment type="caution">
    <text evidence="1">The sequence shown here is derived from an EMBL/GenBank/DDBJ whole genome shotgun (WGS) entry which is preliminary data.</text>
</comment>
<organism evidence="1 2">
    <name type="scientific">Diphasiastrum complanatum</name>
    <name type="common">Issler's clubmoss</name>
    <name type="synonym">Lycopodium complanatum</name>
    <dbReference type="NCBI Taxonomy" id="34168"/>
    <lineage>
        <taxon>Eukaryota</taxon>
        <taxon>Viridiplantae</taxon>
        <taxon>Streptophyta</taxon>
        <taxon>Embryophyta</taxon>
        <taxon>Tracheophyta</taxon>
        <taxon>Lycopodiopsida</taxon>
        <taxon>Lycopodiales</taxon>
        <taxon>Lycopodiaceae</taxon>
        <taxon>Lycopodioideae</taxon>
        <taxon>Diphasiastrum</taxon>
    </lineage>
</organism>
<reference evidence="2" key="1">
    <citation type="journal article" date="2024" name="Proc. Natl. Acad. Sci. U.S.A.">
        <title>Extraordinary preservation of gene collinearity over three hundred million years revealed in homosporous lycophytes.</title>
        <authorList>
            <person name="Li C."/>
            <person name="Wickell D."/>
            <person name="Kuo L.Y."/>
            <person name="Chen X."/>
            <person name="Nie B."/>
            <person name="Liao X."/>
            <person name="Peng D."/>
            <person name="Ji J."/>
            <person name="Jenkins J."/>
            <person name="Williams M."/>
            <person name="Shu S."/>
            <person name="Plott C."/>
            <person name="Barry K."/>
            <person name="Rajasekar S."/>
            <person name="Grimwood J."/>
            <person name="Han X."/>
            <person name="Sun S."/>
            <person name="Hou Z."/>
            <person name="He W."/>
            <person name="Dai G."/>
            <person name="Sun C."/>
            <person name="Schmutz J."/>
            <person name="Leebens-Mack J.H."/>
            <person name="Li F.W."/>
            <person name="Wang L."/>
        </authorList>
    </citation>
    <scope>NUCLEOTIDE SEQUENCE [LARGE SCALE GENOMIC DNA]</scope>
    <source>
        <strain evidence="2">cv. PW_Plant_1</strain>
    </source>
</reference>